<comment type="function">
    <text evidence="1">Hydrolyzes diadenosine 5',5'''-P1,P4-tetraphosphate to yield ADP.</text>
</comment>
<dbReference type="SUPFAM" id="SSF56300">
    <property type="entry name" value="Metallo-dependent phosphatases"/>
    <property type="match status" value="1"/>
</dbReference>
<evidence type="ECO:0000256" key="7">
    <source>
        <dbReference type="ARBA" id="ARBA00033210"/>
    </source>
</evidence>
<feature type="domain" description="Calcineurin-like phosphoesterase" evidence="9">
    <location>
        <begin position="5"/>
        <end position="154"/>
    </location>
</feature>
<evidence type="ECO:0000256" key="1">
    <source>
        <dbReference type="ARBA" id="ARBA00003413"/>
    </source>
</evidence>
<evidence type="ECO:0000256" key="2">
    <source>
        <dbReference type="ARBA" id="ARBA00005419"/>
    </source>
</evidence>
<protein>
    <recommendedName>
        <fullName evidence="3">bis(5'-nucleosyl)-tetraphosphatase (symmetrical)</fullName>
        <ecNumber evidence="3">3.6.1.41</ecNumber>
    </recommendedName>
    <alternativeName>
        <fullName evidence="6">Ap4A hydrolase</fullName>
    </alternativeName>
    <alternativeName>
        <fullName evidence="5">Diadenosine 5',5'''-P1,P4-tetraphosphate pyrophosphohydrolase</fullName>
    </alternativeName>
    <alternativeName>
        <fullName evidence="7">Diadenosine tetraphosphatase</fullName>
    </alternativeName>
</protein>
<evidence type="ECO:0000313" key="10">
    <source>
        <dbReference type="EMBL" id="ARM82760.1"/>
    </source>
</evidence>
<accession>A0A1W6K5W0</accession>
<sequence length="266" mass="30014">MTDYAIGDIQGCYERLLDVLAKVDFSPSRDRLWVAGDLINRGPSSLETLRYVESLGSSAVVVLGNHDLHLLAVAMGGHALRNKDTLADILEAPDHQRLFDWLRQQNLCVHDEGRNLVMVHAGLPHIWSVEEAVGYSREVEAVIRGPEAESYFADMYGNWPERWHPDLSGMDRWRVITNYFTRMRFIAEDGTLELAAKESAASAPDGYAPWFRFPRQDDVRVVFGHWAALEGQTESTRYFGLDTGCVWGGKLTLMNLDTGEKIHCDC</sequence>
<dbReference type="RefSeq" id="WP_085678786.1">
    <property type="nucleotide sequence ID" value="NZ_CP020931.1"/>
</dbReference>
<proteinExistence type="inferred from homology"/>
<dbReference type="NCBIfam" id="TIGR00668">
    <property type="entry name" value="apaH"/>
    <property type="match status" value="1"/>
</dbReference>
<dbReference type="Proteomes" id="UP000193100">
    <property type="component" value="Chromosome"/>
</dbReference>
<evidence type="ECO:0000256" key="4">
    <source>
        <dbReference type="ARBA" id="ARBA00022801"/>
    </source>
</evidence>
<gene>
    <name evidence="10" type="primary">apaH</name>
    <name evidence="10" type="ORF">MARSALSMR5_00662</name>
</gene>
<dbReference type="InterPro" id="IPR004617">
    <property type="entry name" value="ApaH"/>
</dbReference>
<evidence type="ECO:0000256" key="3">
    <source>
        <dbReference type="ARBA" id="ARBA00012506"/>
    </source>
</evidence>
<evidence type="ECO:0000256" key="8">
    <source>
        <dbReference type="ARBA" id="ARBA00049417"/>
    </source>
</evidence>
<evidence type="ECO:0000256" key="5">
    <source>
        <dbReference type="ARBA" id="ARBA00031248"/>
    </source>
</evidence>
<comment type="catalytic activity">
    <reaction evidence="8">
        <text>P(1),P(4)-bis(5'-adenosyl) tetraphosphate + H2O = 2 ADP + 2 H(+)</text>
        <dbReference type="Rhea" id="RHEA:24252"/>
        <dbReference type="ChEBI" id="CHEBI:15377"/>
        <dbReference type="ChEBI" id="CHEBI:15378"/>
        <dbReference type="ChEBI" id="CHEBI:58141"/>
        <dbReference type="ChEBI" id="CHEBI:456216"/>
        <dbReference type="EC" id="3.6.1.41"/>
    </reaction>
</comment>
<evidence type="ECO:0000313" key="11">
    <source>
        <dbReference type="Proteomes" id="UP000193100"/>
    </source>
</evidence>
<dbReference type="NCBIfam" id="NF001204">
    <property type="entry name" value="PRK00166.1"/>
    <property type="match status" value="1"/>
</dbReference>
<dbReference type="PANTHER" id="PTHR40942">
    <property type="match status" value="1"/>
</dbReference>
<dbReference type="InterPro" id="IPR029052">
    <property type="entry name" value="Metallo-depent_PP-like"/>
</dbReference>
<dbReference type="Gene3D" id="3.60.21.10">
    <property type="match status" value="1"/>
</dbReference>
<dbReference type="AlphaFoldDB" id="A0A1W6K5W0"/>
<dbReference type="CDD" id="cd07422">
    <property type="entry name" value="MPP_ApaH"/>
    <property type="match status" value="1"/>
</dbReference>
<organism evidence="10 11">
    <name type="scientific">Marinobacter salarius</name>
    <dbReference type="NCBI Taxonomy" id="1420917"/>
    <lineage>
        <taxon>Bacteria</taxon>
        <taxon>Pseudomonadati</taxon>
        <taxon>Pseudomonadota</taxon>
        <taxon>Gammaproteobacteria</taxon>
        <taxon>Pseudomonadales</taxon>
        <taxon>Marinobacteraceae</taxon>
        <taxon>Marinobacter</taxon>
    </lineage>
</organism>
<comment type="similarity">
    <text evidence="2">Belongs to the Ap4A hydrolase family.</text>
</comment>
<dbReference type="EMBL" id="CP020931">
    <property type="protein sequence ID" value="ARM82760.1"/>
    <property type="molecule type" value="Genomic_DNA"/>
</dbReference>
<dbReference type="PIRSF" id="PIRSF000903">
    <property type="entry name" value="B5n-ttraPtase_sm"/>
    <property type="match status" value="1"/>
</dbReference>
<dbReference type="PANTHER" id="PTHR40942:SF4">
    <property type="entry name" value="CYTOCHROME C5"/>
    <property type="match status" value="1"/>
</dbReference>
<evidence type="ECO:0000259" key="9">
    <source>
        <dbReference type="Pfam" id="PF00149"/>
    </source>
</evidence>
<dbReference type="GO" id="GO:0008803">
    <property type="term" value="F:bis(5'-nucleosyl)-tetraphosphatase (symmetrical) activity"/>
    <property type="evidence" value="ECO:0007669"/>
    <property type="project" value="UniProtKB-EC"/>
</dbReference>
<dbReference type="EC" id="3.6.1.41" evidence="3"/>
<name>A0A1W6K5W0_9GAMM</name>
<evidence type="ECO:0000256" key="6">
    <source>
        <dbReference type="ARBA" id="ARBA00032248"/>
    </source>
</evidence>
<reference evidence="10 11" key="1">
    <citation type="submission" date="2017-04" db="EMBL/GenBank/DDBJ databases">
        <title>Genome Sequence of Marinobacter salarius strain SMR5 Isolated from a culture of the Diatom Skeletonema marinoi.</title>
        <authorList>
            <person name="Topel M."/>
            <person name="Pinder M.I.M."/>
            <person name="Johansson O.N."/>
            <person name="Kourtchenko O."/>
            <person name="Godhe A."/>
            <person name="Clarke A.K."/>
        </authorList>
    </citation>
    <scope>NUCLEOTIDE SEQUENCE [LARGE SCALE GENOMIC DNA]</scope>
    <source>
        <strain evidence="10 11">SMR5</strain>
    </source>
</reference>
<dbReference type="GeneID" id="77254653"/>
<keyword evidence="4 10" id="KW-0378">Hydrolase</keyword>
<dbReference type="STRING" id="1420917.AU15_02315"/>
<dbReference type="InterPro" id="IPR004843">
    <property type="entry name" value="Calcineurin-like_PHP"/>
</dbReference>
<dbReference type="Pfam" id="PF00149">
    <property type="entry name" value="Metallophos"/>
    <property type="match status" value="1"/>
</dbReference>